<reference evidence="2 3" key="1">
    <citation type="submission" date="2015-06" db="EMBL/GenBank/DDBJ databases">
        <title>Genome sequence of Mycobacterium kumamotonense strain Roo.</title>
        <authorList>
            <person name="Greninger A.L."/>
            <person name="Cunningham G."/>
            <person name="Miller S."/>
        </authorList>
    </citation>
    <scope>NUCLEOTIDE SEQUENCE [LARGE SCALE GENOMIC DNA]</scope>
    <source>
        <strain evidence="2 3">Roo</strain>
    </source>
</reference>
<evidence type="ECO:0000259" key="1">
    <source>
        <dbReference type="Pfam" id="PF22905"/>
    </source>
</evidence>
<feature type="domain" description="Predicted hydrolase N-terminal" evidence="1">
    <location>
        <begin position="14"/>
        <end position="198"/>
    </location>
</feature>
<dbReference type="Pfam" id="PF22905">
    <property type="entry name" value="Hydro_N_hd"/>
    <property type="match status" value="1"/>
</dbReference>
<dbReference type="Proteomes" id="UP000092668">
    <property type="component" value="Unassembled WGS sequence"/>
</dbReference>
<dbReference type="AlphaFoldDB" id="A0A1B8SC82"/>
<dbReference type="InterPro" id="IPR054469">
    <property type="entry name" value="Pred_hydrolase_N"/>
</dbReference>
<comment type="caution">
    <text evidence="2">The sequence shown here is derived from an EMBL/GenBank/DDBJ whole genome shotgun (WGS) entry which is preliminary data.</text>
</comment>
<name>A0A1B8SC82_9MYCO</name>
<dbReference type="RefSeq" id="WP_065289100.1">
    <property type="nucleotide sequence ID" value="NZ_LFOE01000034.1"/>
</dbReference>
<evidence type="ECO:0000313" key="3">
    <source>
        <dbReference type="Proteomes" id="UP000092668"/>
    </source>
</evidence>
<dbReference type="OrthoDB" id="4376745at2"/>
<evidence type="ECO:0000313" key="2">
    <source>
        <dbReference type="EMBL" id="OBY30317.1"/>
    </source>
</evidence>
<accession>A0A1B8SC82</accession>
<keyword evidence="3" id="KW-1185">Reference proteome</keyword>
<sequence length="460" mass="48936">MPLSRETDRDAPYLEHLQLQDLIGHAGGDPWAVDDSLGSGSPTQINFLAKAFHQAAGSATAAEETFRTARQHFQEYNRENGEQPINDGAEVQRVQNGLHATTEQLGRIAADLEKIAAALAEARQTSHDNIDALNSNLVTIDNMIGYYRSLETDGINCDAEISQWHQQAHEDTAIGLENENMIRNACSRTLQISLDSLRAKDGYDLQGLVPQDILRKQDMATAVRDVREHVGADGRLHKTLTMLDGSRHELVEGQIPVYSHPGHGTRYLSDTYFDKNGNRISSSITEHGFADASNRAFDQTEIQFADGTAVTMRSWADGTVTGDVTTTAGKHGILPDEFFSQPIPALAGGSLSGLEKQAQRGIPLLSGSAMENVRAGAKWGGPAVGVATGLYNAVGAESVHDACVAAWTAAGATSGGIGTDLVVGLLAPELLPITATGANALGSWTFGYVGGIIGNLACLP</sequence>
<dbReference type="PATRIC" id="fig|354243.3.peg.3831"/>
<protein>
    <recommendedName>
        <fullName evidence="1">Predicted hydrolase N-terminal domain-containing protein</fullName>
    </recommendedName>
</protein>
<dbReference type="EMBL" id="LFOE01000034">
    <property type="protein sequence ID" value="OBY30317.1"/>
    <property type="molecule type" value="Genomic_DNA"/>
</dbReference>
<proteinExistence type="predicted"/>
<gene>
    <name evidence="2" type="ORF">ACT18_18530</name>
</gene>
<organism evidence="2 3">
    <name type="scientific">Mycolicibacter kumamotonensis</name>
    <dbReference type="NCBI Taxonomy" id="354243"/>
    <lineage>
        <taxon>Bacteria</taxon>
        <taxon>Bacillati</taxon>
        <taxon>Actinomycetota</taxon>
        <taxon>Actinomycetes</taxon>
        <taxon>Mycobacteriales</taxon>
        <taxon>Mycobacteriaceae</taxon>
        <taxon>Mycolicibacter</taxon>
    </lineage>
</organism>